<dbReference type="Pfam" id="PF14457">
    <property type="entry name" value="Prok-E2_A"/>
    <property type="match status" value="1"/>
</dbReference>
<dbReference type="Pfam" id="PF00899">
    <property type="entry name" value="ThiF"/>
    <property type="match status" value="1"/>
</dbReference>
<feature type="domain" description="JAB" evidence="7">
    <location>
        <begin position="643"/>
        <end position="749"/>
    </location>
</feature>
<gene>
    <name evidence="8" type="ORF">EDE11_11951</name>
</gene>
<evidence type="ECO:0000259" key="6">
    <source>
        <dbReference type="Pfam" id="PF00899"/>
    </source>
</evidence>
<evidence type="ECO:0000256" key="2">
    <source>
        <dbReference type="ARBA" id="ARBA00022723"/>
    </source>
</evidence>
<keyword evidence="5" id="KW-0482">Metalloprotease</keyword>
<keyword evidence="1" id="KW-0645">Protease</keyword>
<name>A0ABY2CIL2_METMH</name>
<keyword evidence="8" id="KW-0808">Transferase</keyword>
<dbReference type="Pfam" id="PF14464">
    <property type="entry name" value="Prok-JAB"/>
    <property type="match status" value="1"/>
</dbReference>
<dbReference type="InterPro" id="IPR028090">
    <property type="entry name" value="JAB_dom_prok"/>
</dbReference>
<organism evidence="8 9">
    <name type="scientific">Methylomonas methanica</name>
    <dbReference type="NCBI Taxonomy" id="421"/>
    <lineage>
        <taxon>Bacteria</taxon>
        <taxon>Pseudomonadati</taxon>
        <taxon>Pseudomonadota</taxon>
        <taxon>Gammaproteobacteria</taxon>
        <taxon>Methylococcales</taxon>
        <taxon>Methylococcaceae</taxon>
        <taxon>Methylomonas</taxon>
    </lineage>
</organism>
<keyword evidence="8" id="KW-0548">Nucleotidyltransferase</keyword>
<reference evidence="8 9" key="1">
    <citation type="submission" date="2019-03" db="EMBL/GenBank/DDBJ databases">
        <title>Systems level insights into methane cycling in arid and semi-arid ecosystems.</title>
        <authorList>
            <person name="Kalyuzhnaya M."/>
        </authorList>
    </citation>
    <scope>NUCLEOTIDE SEQUENCE [LARGE SCALE GENOMIC DNA]</scope>
    <source>
        <strain evidence="8 9">S-1</strain>
    </source>
</reference>
<dbReference type="Gene3D" id="3.40.50.720">
    <property type="entry name" value="NAD(P)-binding Rossmann-like Domain"/>
    <property type="match status" value="1"/>
</dbReference>
<evidence type="ECO:0000256" key="1">
    <source>
        <dbReference type="ARBA" id="ARBA00022670"/>
    </source>
</evidence>
<dbReference type="EMBL" id="SMCN01000019">
    <property type="protein sequence ID" value="TCV80035.1"/>
    <property type="molecule type" value="Genomic_DNA"/>
</dbReference>
<comment type="caution">
    <text evidence="8">The sequence shown here is derived from an EMBL/GenBank/DDBJ whole genome shotgun (WGS) entry which is preliminary data.</text>
</comment>
<dbReference type="Proteomes" id="UP000295649">
    <property type="component" value="Unassembled WGS sequence"/>
</dbReference>
<evidence type="ECO:0000256" key="3">
    <source>
        <dbReference type="ARBA" id="ARBA00022801"/>
    </source>
</evidence>
<dbReference type="Gene3D" id="3.40.140.10">
    <property type="entry name" value="Cytidine Deaminase, domain 2"/>
    <property type="match status" value="1"/>
</dbReference>
<keyword evidence="9" id="KW-1185">Reference proteome</keyword>
<accession>A0ABY2CIL2</accession>
<dbReference type="InterPro" id="IPR000594">
    <property type="entry name" value="ThiF_NAD_FAD-bd"/>
</dbReference>
<evidence type="ECO:0000256" key="4">
    <source>
        <dbReference type="ARBA" id="ARBA00022833"/>
    </source>
</evidence>
<dbReference type="InterPro" id="IPR035985">
    <property type="entry name" value="Ubiquitin-activating_enz"/>
</dbReference>
<evidence type="ECO:0000313" key="8">
    <source>
        <dbReference type="EMBL" id="TCV80035.1"/>
    </source>
</evidence>
<dbReference type="SUPFAM" id="SSF102712">
    <property type="entry name" value="JAB1/MPN domain"/>
    <property type="match status" value="1"/>
</dbReference>
<keyword evidence="2" id="KW-0479">Metal-binding</keyword>
<dbReference type="CDD" id="cd01483">
    <property type="entry name" value="E1_enzyme_family"/>
    <property type="match status" value="1"/>
</dbReference>
<dbReference type="RefSeq" id="WP_132325262.1">
    <property type="nucleotide sequence ID" value="NZ_LUUF01000063.1"/>
</dbReference>
<evidence type="ECO:0000256" key="5">
    <source>
        <dbReference type="ARBA" id="ARBA00023049"/>
    </source>
</evidence>
<keyword evidence="3" id="KW-0378">Hydrolase</keyword>
<proteinExistence type="predicted"/>
<protein>
    <submittedName>
        <fullName evidence="8">Molybdopterin/thiamine biosynthesis adenylyltransferase</fullName>
    </submittedName>
</protein>
<dbReference type="InterPro" id="IPR032865">
    <property type="entry name" value="Prok-E2_A"/>
</dbReference>
<keyword evidence="4" id="KW-0862">Zinc</keyword>
<evidence type="ECO:0000259" key="7">
    <source>
        <dbReference type="Pfam" id="PF14464"/>
    </source>
</evidence>
<evidence type="ECO:0000313" key="9">
    <source>
        <dbReference type="Proteomes" id="UP000295649"/>
    </source>
</evidence>
<dbReference type="GO" id="GO:0016779">
    <property type="term" value="F:nucleotidyltransferase activity"/>
    <property type="evidence" value="ECO:0007669"/>
    <property type="project" value="UniProtKB-KW"/>
</dbReference>
<sequence>MPQAQPQNHTVDRMGFLSQELPIAVKAAIDQISVHPSVNGVTTTPSKDKQDNWAIEINIDVPLPRDARDKGITATGVKATEWVKIVFPTSFPAHAPRLFLRADFNRAHPHINPGRPGELVSPCIYEGRLDDLLHEPDWMNGIINQLADWLGKAATGELLDCSGQGWEPIRRDSVDGTIVTNIAIIRERMANAKNPISQYLRYEYWQSIVGHSGRIIDENTLYANISEAIRKFRIGNDERSSFKSYFSLAIVISGGTKKTIDIYQPDDVDNLEQLLLRAESYGCRSGLENRLKEITENITLPLIEQTLEVTVLFAVKRPCNLIGEGSDIEVIPYGISFTADENRRLQLTRTSVFPLVLIQKVSQQLLAETSDRNFDESDRRKEIAMIGCGSLGSKIAMHLARSGHGPFRLYDKDCFSPHNTARHAVANSAAAEFMLPKVWLTKNLLRQIGANVTPVKNSLEDVISLLQNKPDLFAKCSGLIIDATASSSVQDALSMISPKHFGAPLLQVALYGRGKIGFFGLEGKERNPRVDDLVAQLYQLGLDSSPVGNALYQATNFDRINTGQGCASFSMKMSDAKISLFSAGISERASELLDNGSPKVGELLVGLLTEDGLGVNWLRQPTSKIEILSIVGQSKWELRIPVALKDQMRMETEQRRPLETGGVLIGHINWGRRTIYVTGLIPPPSDSEFRTDEFLLGIQGLKKQVRVIEKNTSHTLSYLGTWHSHPNGGGASGKDRNTLAELTRERGNVPSVCLVYRPQGLIAVPGPVTNP</sequence>
<feature type="domain" description="THIF-type NAD/FAD binding fold" evidence="6">
    <location>
        <begin position="378"/>
        <end position="490"/>
    </location>
</feature>
<dbReference type="SUPFAM" id="SSF69572">
    <property type="entry name" value="Activating enzymes of the ubiquitin-like proteins"/>
    <property type="match status" value="1"/>
</dbReference>